<feature type="compositionally biased region" description="Pro residues" evidence="1">
    <location>
        <begin position="668"/>
        <end position="677"/>
    </location>
</feature>
<keyword evidence="3" id="KW-1185">Reference proteome</keyword>
<gene>
    <name evidence="2" type="ORF">BKA14_004056</name>
</gene>
<dbReference type="EMBL" id="JACHMF010000001">
    <property type="protein sequence ID" value="MBB4693908.1"/>
    <property type="molecule type" value="Genomic_DNA"/>
</dbReference>
<dbReference type="Pfam" id="PF13365">
    <property type="entry name" value="Trypsin_2"/>
    <property type="match status" value="1"/>
</dbReference>
<comment type="caution">
    <text evidence="2">The sequence shown here is derived from an EMBL/GenBank/DDBJ whole genome shotgun (WGS) entry which is preliminary data.</text>
</comment>
<dbReference type="SUPFAM" id="SSF50494">
    <property type="entry name" value="Trypsin-like serine proteases"/>
    <property type="match status" value="1"/>
</dbReference>
<name>A0A7W7G185_9ACTN</name>
<reference evidence="2 3" key="1">
    <citation type="submission" date="2020-08" db="EMBL/GenBank/DDBJ databases">
        <title>Sequencing the genomes of 1000 actinobacteria strains.</title>
        <authorList>
            <person name="Klenk H.-P."/>
        </authorList>
    </citation>
    <scope>NUCLEOTIDE SEQUENCE [LARGE SCALE GENOMIC DNA]</scope>
    <source>
        <strain evidence="2 3">DSM 45518</strain>
    </source>
</reference>
<accession>A0A7W7G185</accession>
<evidence type="ECO:0008006" key="4">
    <source>
        <dbReference type="Google" id="ProtNLM"/>
    </source>
</evidence>
<evidence type="ECO:0000256" key="1">
    <source>
        <dbReference type="SAM" id="MobiDB-lite"/>
    </source>
</evidence>
<dbReference type="Proteomes" id="UP000542742">
    <property type="component" value="Unassembled WGS sequence"/>
</dbReference>
<feature type="compositionally biased region" description="Basic and acidic residues" evidence="1">
    <location>
        <begin position="647"/>
        <end position="666"/>
    </location>
</feature>
<dbReference type="InterPro" id="IPR009003">
    <property type="entry name" value="Peptidase_S1_PA"/>
</dbReference>
<feature type="region of interest" description="Disordered" evidence="1">
    <location>
        <begin position="639"/>
        <end position="677"/>
    </location>
</feature>
<dbReference type="AlphaFoldDB" id="A0A7W7G185"/>
<dbReference type="RefSeq" id="WP_184952476.1">
    <property type="nucleotide sequence ID" value="NZ_BOMC01000053.1"/>
</dbReference>
<protein>
    <recommendedName>
        <fullName evidence="4">Trypsin-like peptidase</fullName>
    </recommendedName>
</protein>
<proteinExistence type="predicted"/>
<evidence type="ECO:0000313" key="2">
    <source>
        <dbReference type="EMBL" id="MBB4693908.1"/>
    </source>
</evidence>
<dbReference type="Gene3D" id="2.40.10.120">
    <property type="match status" value="1"/>
</dbReference>
<evidence type="ECO:0000313" key="3">
    <source>
        <dbReference type="Proteomes" id="UP000542742"/>
    </source>
</evidence>
<organism evidence="2 3">
    <name type="scientific">Paractinoplanes abujensis</name>
    <dbReference type="NCBI Taxonomy" id="882441"/>
    <lineage>
        <taxon>Bacteria</taxon>
        <taxon>Bacillati</taxon>
        <taxon>Actinomycetota</taxon>
        <taxon>Actinomycetes</taxon>
        <taxon>Micromonosporales</taxon>
        <taxon>Micromonosporaceae</taxon>
        <taxon>Paractinoplanes</taxon>
    </lineage>
</organism>
<sequence length="677" mass="73444">MGAPLNSRLVQVIGDAGAGAKPRYQYGSGCIVAGRTVLTAAHVVAEAAVVIVRTMQKDKYVGTVNERFLGAVQGPAPDLALIEVPDLPFDLPPIPLARLDRDSSAAVSVSCHAFGYPWFAKVTSPRTIRNLAEAMGQIGVLAKVNVGLATMVLNNSPGHRLPDESGLDKSAWSGMSGGPVIAGDKLLAVVIEHPLREGQSSITVAPISLLDPDPRYPAWGPGVSDPPAWWKRLGVTGPDDLPLLPARTPDAPVPPEAELAPDAVDRLRAKLEKAGIPRPSRWTAPALARLAADATSPQIRELASALARAAEAKPMLTDLGIGDLRLSKLQVIYKREIGSWPRNGSADAMVVQAAEVEESERRRNALSGLGSLTKLVIGVAAELGVAPQGHAGLVSWIRSAGYQIADAQQRYEERLDPRQWLLLNLGGEPWQPAPTADPPWPTRIGWTYVERLGDGTTTEPVTESQSAAPNPEGLAEALMTIFHSIPRIHHLTVDLAMPTGLLNVGIERWPIFDTFDTPESIADRYQPRLRWSQRLLDLRYFSACKDRTTMSSWSTMPKPFADAVLTDEPTLRRWIADNKEHAWLIGRRPAGARTDPLRILLKAGYGFLVWFPEPGYSGDDHTIVRVVKKIPHAARRAAIPDELPGGPDHRMVIWDDPQGRGDDFRLPDPLPAEPIPS</sequence>